<name>A0A8D8MPT0_CULPI</name>
<dbReference type="AlphaFoldDB" id="A0A8D8MPT0"/>
<organism evidence="1">
    <name type="scientific">Culex pipiens</name>
    <name type="common">House mosquito</name>
    <dbReference type="NCBI Taxonomy" id="7175"/>
    <lineage>
        <taxon>Eukaryota</taxon>
        <taxon>Metazoa</taxon>
        <taxon>Ecdysozoa</taxon>
        <taxon>Arthropoda</taxon>
        <taxon>Hexapoda</taxon>
        <taxon>Insecta</taxon>
        <taxon>Pterygota</taxon>
        <taxon>Neoptera</taxon>
        <taxon>Endopterygota</taxon>
        <taxon>Diptera</taxon>
        <taxon>Nematocera</taxon>
        <taxon>Culicoidea</taxon>
        <taxon>Culicidae</taxon>
        <taxon>Culicinae</taxon>
        <taxon>Culicini</taxon>
        <taxon>Culex</taxon>
        <taxon>Culex</taxon>
    </lineage>
</organism>
<dbReference type="EMBL" id="HBUE01320012">
    <property type="protein sequence ID" value="CAG6587541.1"/>
    <property type="molecule type" value="Transcribed_RNA"/>
</dbReference>
<dbReference type="EMBL" id="HBUE01320008">
    <property type="protein sequence ID" value="CAG6587535.1"/>
    <property type="molecule type" value="Transcribed_RNA"/>
</dbReference>
<proteinExistence type="predicted"/>
<protein>
    <submittedName>
        <fullName evidence="1">(northern house mosquito) hypothetical protein</fullName>
    </submittedName>
</protein>
<sequence length="156" mass="17222">MSMRSSFRRKRVASGWLVEASRYRKRTHITRTRASDWSWVGGVKRGVVNAFAAQNSSSILCSLFCPSPNSKPTSKNLANGFQSNSASTGSSNSFSNSKFANPPIVTAWSKNIPQYSFTTSFNQALCWFSSLSPSFTGATKARTNLAISFIKWSDLR</sequence>
<evidence type="ECO:0000313" key="1">
    <source>
        <dbReference type="EMBL" id="CAG6535555.1"/>
    </source>
</evidence>
<accession>A0A8D8MPT0</accession>
<dbReference type="EMBL" id="HBUE01213502">
    <property type="protein sequence ID" value="CAG6535549.1"/>
    <property type="molecule type" value="Transcribed_RNA"/>
</dbReference>
<dbReference type="EMBL" id="HBUE01213506">
    <property type="protein sequence ID" value="CAG6535555.1"/>
    <property type="molecule type" value="Transcribed_RNA"/>
</dbReference>
<reference evidence="1" key="1">
    <citation type="submission" date="2021-05" db="EMBL/GenBank/DDBJ databases">
        <authorList>
            <person name="Alioto T."/>
            <person name="Alioto T."/>
            <person name="Gomez Garrido J."/>
        </authorList>
    </citation>
    <scope>NUCLEOTIDE SEQUENCE</scope>
</reference>